<comment type="similarity">
    <text evidence="5">Belongs to the alphaherpesvirinae VP22 tegument protein family.</text>
</comment>
<proteinExistence type="inferred from homology"/>
<sequence length="256" mass="28455">MSDSNRRDAHRRRSHGPTWDEDYIGMPSSPESEEPARGARRRPPSNVPAAATARRRSCSSTRQSTESRSDSTADKKSTSSGGRRSTASSTASDGHNDGERRSTPRAAPGVRPASRGRFAFSEAPSSPNAPWHNQTARFNRRIFCEAAALIARYQGYKAAMALWDMRPPRTNKDLEVLLQRAVIKITICEGEDLLKTASAVFRKQLDEEAAPSPSDARRSRQDTNDDRKPSGESDHRDGGSRRRRTSQFRQRDGDSE</sequence>
<feature type="compositionally biased region" description="Low complexity" evidence="13">
    <location>
        <begin position="78"/>
        <end position="92"/>
    </location>
</feature>
<evidence type="ECO:0000256" key="13">
    <source>
        <dbReference type="SAM" id="MobiDB-lite"/>
    </source>
</evidence>
<dbReference type="GO" id="GO:0044177">
    <property type="term" value="C:host cell Golgi apparatus"/>
    <property type="evidence" value="ECO:0007669"/>
    <property type="project" value="UniProtKB-SubCell"/>
</dbReference>
<feature type="compositionally biased region" description="Basic and acidic residues" evidence="13">
    <location>
        <begin position="215"/>
        <end position="240"/>
    </location>
</feature>
<evidence type="ECO:0000256" key="9">
    <source>
        <dbReference type="ARBA" id="ARBA00022580"/>
    </source>
</evidence>
<dbReference type="GO" id="GO:0019033">
    <property type="term" value="C:viral tegument"/>
    <property type="evidence" value="ECO:0007669"/>
    <property type="project" value="UniProtKB-SubCell"/>
</dbReference>
<evidence type="ECO:0000256" key="3">
    <source>
        <dbReference type="ARBA" id="ARBA00004192"/>
    </source>
</evidence>
<evidence type="ECO:0000256" key="6">
    <source>
        <dbReference type="ARBA" id="ARBA00014377"/>
    </source>
</evidence>
<dbReference type="Proteomes" id="UP000146149">
    <property type="component" value="Segment"/>
</dbReference>
<dbReference type="InterPro" id="IPR006908">
    <property type="entry name" value="Herpes_UL49"/>
</dbReference>
<evidence type="ECO:0000256" key="8">
    <source>
        <dbReference type="ARBA" id="ARBA00022562"/>
    </source>
</evidence>
<keyword evidence="9" id="KW-0920">Virion tegument</keyword>
<dbReference type="Pfam" id="PF04823">
    <property type="entry name" value="Herpes_UL49_2"/>
    <property type="match status" value="1"/>
</dbReference>
<evidence type="ECO:0000256" key="10">
    <source>
        <dbReference type="ARBA" id="ARBA00022812"/>
    </source>
</evidence>
<evidence type="ECO:0000256" key="4">
    <source>
        <dbReference type="ARBA" id="ARBA00004535"/>
    </source>
</evidence>
<organism evidence="14 15">
    <name type="scientific">Falconid herpesvirus 1</name>
    <dbReference type="NCBI Taxonomy" id="1510155"/>
    <lineage>
        <taxon>Viruses</taxon>
        <taxon>Duplodnaviria</taxon>
        <taxon>Heunggongvirae</taxon>
        <taxon>Peploviricota</taxon>
        <taxon>Herviviricetes</taxon>
        <taxon>Herpesvirales</taxon>
        <taxon>Orthoherpesviridae</taxon>
        <taxon>Alphaherpesvirinae</taxon>
        <taxon>Mardivirus</taxon>
        <taxon>Mardivirus columbidalpha1</taxon>
    </lineage>
</organism>
<dbReference type="OrthoDB" id="18189at10239"/>
<evidence type="ECO:0000256" key="11">
    <source>
        <dbReference type="ARBA" id="ARBA00022844"/>
    </source>
</evidence>
<protein>
    <recommendedName>
        <fullName evidence="6">Tegument protein VP22</fullName>
    </recommendedName>
</protein>
<keyword evidence="12" id="KW-1035">Host cytoplasm</keyword>
<dbReference type="GO" id="GO:0042025">
    <property type="term" value="C:host cell nucleus"/>
    <property type="evidence" value="ECO:0007669"/>
    <property type="project" value="UniProtKB-SubCell"/>
</dbReference>
<accession>A0A068ES37</accession>
<evidence type="ECO:0000256" key="7">
    <source>
        <dbReference type="ARBA" id="ARBA00022553"/>
    </source>
</evidence>
<evidence type="ECO:0000256" key="12">
    <source>
        <dbReference type="ARBA" id="ARBA00023200"/>
    </source>
</evidence>
<reference evidence="14 15" key="1">
    <citation type="journal article" date="2014" name="Virus Res.">
        <title>Molecular characterization of the complete genome of falconid herpesvirus strain S-18.</title>
        <authorList>
            <person name="Spatz S.J."/>
            <person name="Volkening J.D."/>
            <person name="Ross T.A."/>
        </authorList>
    </citation>
    <scope>NUCLEOTIDE SEQUENCE [LARGE SCALE GENOMIC DNA]</scope>
    <source>
        <strain evidence="14">S-18</strain>
    </source>
</reference>
<name>A0A068ES37_9ALPH</name>
<keyword evidence="8" id="KW-1048">Host nucleus</keyword>
<keyword evidence="10" id="KW-1040">Host Golgi apparatus</keyword>
<evidence type="ECO:0000313" key="15">
    <source>
        <dbReference type="Proteomes" id="UP000146149"/>
    </source>
</evidence>
<feature type="compositionally biased region" description="Basic and acidic residues" evidence="13">
    <location>
        <begin position="65"/>
        <end position="77"/>
    </location>
</feature>
<dbReference type="GeneID" id="19738353"/>
<dbReference type="RefSeq" id="YP_009046549.1">
    <property type="nucleotide sequence ID" value="NC_024450.1"/>
</dbReference>
<dbReference type="EMBL" id="KJ668231">
    <property type="protein sequence ID" value="AID52755.1"/>
    <property type="molecule type" value="Genomic_DNA"/>
</dbReference>
<evidence type="ECO:0000256" key="2">
    <source>
        <dbReference type="ARBA" id="ARBA00004147"/>
    </source>
</evidence>
<evidence type="ECO:0000313" key="14">
    <source>
        <dbReference type="EMBL" id="AID52755.1"/>
    </source>
</evidence>
<feature type="region of interest" description="Disordered" evidence="13">
    <location>
        <begin position="205"/>
        <end position="256"/>
    </location>
</feature>
<keyword evidence="7" id="KW-0597">Phosphoprotein</keyword>
<comment type="subcellular location">
    <subcellularLocation>
        <location evidence="1">Host Golgi apparatus</location>
    </subcellularLocation>
    <subcellularLocation>
        <location evidence="3">Host cytoplasm</location>
    </subcellularLocation>
    <subcellularLocation>
        <location evidence="2">Host nucleus</location>
    </subcellularLocation>
    <subcellularLocation>
        <location evidence="4">Virion tegument</location>
    </subcellularLocation>
</comment>
<gene>
    <name evidence="14" type="ORF">FaHV1S18_065</name>
</gene>
<keyword evidence="11" id="KW-0946">Virion</keyword>
<evidence type="ECO:0000256" key="5">
    <source>
        <dbReference type="ARBA" id="ARBA00005604"/>
    </source>
</evidence>
<feature type="region of interest" description="Disordered" evidence="13">
    <location>
        <begin position="1"/>
        <end position="113"/>
    </location>
</feature>
<dbReference type="KEGG" id="vg:19738353"/>
<evidence type="ECO:0000256" key="1">
    <source>
        <dbReference type="ARBA" id="ARBA00004136"/>
    </source>
</evidence>